<dbReference type="RefSeq" id="WP_186744031.1">
    <property type="nucleotide sequence ID" value="NZ_CP060394.1"/>
</dbReference>
<evidence type="ECO:0000313" key="2">
    <source>
        <dbReference type="Proteomes" id="UP000515312"/>
    </source>
</evidence>
<keyword evidence="2" id="KW-1185">Reference proteome</keyword>
<name>A0A7G8BK98_9BACT</name>
<reference evidence="1 2" key="1">
    <citation type="submission" date="2020-08" db="EMBL/GenBank/DDBJ databases">
        <title>Edaphobacter telluris sp. nov. and Acidobacterium dinghuensis sp. nov., two acidobacteria isolated from forest soil.</title>
        <authorList>
            <person name="Fu J."/>
            <person name="Qiu L."/>
        </authorList>
    </citation>
    <scope>NUCLEOTIDE SEQUENCE [LARGE SCALE GENOMIC DNA]</scope>
    <source>
        <strain evidence="1">4Y35</strain>
    </source>
</reference>
<sequence>MIALHSGQCGLCAHFGEPHPATPTLIRIHSSKDASETFLDDCGHPKHAPLHLKVSAMSGCDGFTPAASA</sequence>
<evidence type="ECO:0000313" key="1">
    <source>
        <dbReference type="EMBL" id="QNI32968.1"/>
    </source>
</evidence>
<dbReference type="Proteomes" id="UP000515312">
    <property type="component" value="Chromosome"/>
</dbReference>
<organism evidence="1 2">
    <name type="scientific">Alloacidobacterium dinghuense</name>
    <dbReference type="NCBI Taxonomy" id="2763107"/>
    <lineage>
        <taxon>Bacteria</taxon>
        <taxon>Pseudomonadati</taxon>
        <taxon>Acidobacteriota</taxon>
        <taxon>Terriglobia</taxon>
        <taxon>Terriglobales</taxon>
        <taxon>Acidobacteriaceae</taxon>
        <taxon>Alloacidobacterium</taxon>
    </lineage>
</organism>
<accession>A0A7G8BK98</accession>
<protein>
    <submittedName>
        <fullName evidence="1">Uncharacterized protein</fullName>
    </submittedName>
</protein>
<dbReference type="AlphaFoldDB" id="A0A7G8BK98"/>
<dbReference type="KEGG" id="adin:H7849_03005"/>
<gene>
    <name evidence="1" type="ORF">H7849_03005</name>
</gene>
<dbReference type="EMBL" id="CP060394">
    <property type="protein sequence ID" value="QNI32968.1"/>
    <property type="molecule type" value="Genomic_DNA"/>
</dbReference>
<proteinExistence type="predicted"/>